<dbReference type="Pfam" id="PF00571">
    <property type="entry name" value="CBS"/>
    <property type="match status" value="1"/>
</dbReference>
<keyword evidence="3" id="KW-1185">Reference proteome</keyword>
<evidence type="ECO:0000259" key="1">
    <source>
        <dbReference type="Pfam" id="PF00571"/>
    </source>
</evidence>
<protein>
    <submittedName>
        <fullName evidence="2">CBS domain-containing protein</fullName>
    </submittedName>
</protein>
<reference evidence="3" key="1">
    <citation type="journal article" date="2019" name="Int. J. Syst. Evol. Microbiol.">
        <title>The Global Catalogue of Microorganisms (GCM) 10K type strain sequencing project: providing services to taxonomists for standard genome sequencing and annotation.</title>
        <authorList>
            <consortium name="The Broad Institute Genomics Platform"/>
            <consortium name="The Broad Institute Genome Sequencing Center for Infectious Disease"/>
            <person name="Wu L."/>
            <person name="Ma J."/>
        </authorList>
    </citation>
    <scope>NUCLEOTIDE SEQUENCE [LARGE SCALE GENOMIC DNA]</scope>
    <source>
        <strain evidence="3">KCTC 52416</strain>
    </source>
</reference>
<dbReference type="InterPro" id="IPR046342">
    <property type="entry name" value="CBS_dom_sf"/>
</dbReference>
<organism evidence="2 3">
    <name type="scientific">Parapedobacter deserti</name>
    <dbReference type="NCBI Taxonomy" id="1912957"/>
    <lineage>
        <taxon>Bacteria</taxon>
        <taxon>Pseudomonadati</taxon>
        <taxon>Bacteroidota</taxon>
        <taxon>Sphingobacteriia</taxon>
        <taxon>Sphingobacteriales</taxon>
        <taxon>Sphingobacteriaceae</taxon>
        <taxon>Parapedobacter</taxon>
    </lineage>
</organism>
<name>A0ABV7JQG0_9SPHI</name>
<feature type="domain" description="CBS" evidence="1">
    <location>
        <begin position="9"/>
        <end position="52"/>
    </location>
</feature>
<dbReference type="Gene3D" id="3.10.580.10">
    <property type="entry name" value="CBS-domain"/>
    <property type="match status" value="1"/>
</dbReference>
<accession>A0ABV7JQG0</accession>
<dbReference type="RefSeq" id="WP_379024987.1">
    <property type="nucleotide sequence ID" value="NZ_JBHRTA010000038.1"/>
</dbReference>
<gene>
    <name evidence="2" type="ORF">ACFOET_17455</name>
</gene>
<dbReference type="InterPro" id="IPR000644">
    <property type="entry name" value="CBS_dom"/>
</dbReference>
<dbReference type="SUPFAM" id="SSF54631">
    <property type="entry name" value="CBS-domain pair"/>
    <property type="match status" value="1"/>
</dbReference>
<evidence type="ECO:0000313" key="2">
    <source>
        <dbReference type="EMBL" id="MFC3199412.1"/>
    </source>
</evidence>
<proteinExistence type="predicted"/>
<dbReference type="Proteomes" id="UP001595526">
    <property type="component" value="Unassembled WGS sequence"/>
</dbReference>
<dbReference type="EMBL" id="JBHRTA010000038">
    <property type="protein sequence ID" value="MFC3199412.1"/>
    <property type="molecule type" value="Genomic_DNA"/>
</dbReference>
<comment type="caution">
    <text evidence="2">The sequence shown here is derived from an EMBL/GenBank/DDBJ whole genome shotgun (WGS) entry which is preliminary data.</text>
</comment>
<sequence length="220" mass="24713">MNIGQVIAEHEYAVSPSASIRDTLDKMADLQLAQLPVVKDDLFFGLVSYEALASIPNVQEHIQDADAPYLQIHIFDTQHLYDATLFFQIHQLDLLPVLNDQHQYIGAVTPLDLITALSQSMSLHQPGGIIVLEMGNRDNALSHIAHIVESDNAQILNSYVTAYPDSARLEVTIKVNKSDVSSIVAAFFRHDYVVKATYNEGNNRDNSRDRFEQLMNYINM</sequence>
<evidence type="ECO:0000313" key="3">
    <source>
        <dbReference type="Proteomes" id="UP001595526"/>
    </source>
</evidence>